<gene>
    <name evidence="1" type="ORF">CVS47_02560</name>
</gene>
<dbReference type="OrthoDB" id="8236516at2"/>
<dbReference type="AlphaFoldDB" id="A0A3Q9J2M4"/>
<reference evidence="1 2" key="1">
    <citation type="submission" date="2018-08" db="EMBL/GenBank/DDBJ databases">
        <title>Microbacterium lemovicicum sp. nov., a bacterium isolated from a natural uranium-rich soil.</title>
        <authorList>
            <person name="ORTET P."/>
        </authorList>
    </citation>
    <scope>NUCLEOTIDE SEQUENCE [LARGE SCALE GENOMIC DNA]</scope>
    <source>
        <strain evidence="1 2">Viu22</strain>
    </source>
</reference>
<dbReference type="RefSeq" id="WP_127096408.1">
    <property type="nucleotide sequence ID" value="NZ_CP031423.1"/>
</dbReference>
<proteinExistence type="predicted"/>
<dbReference type="EMBL" id="CP031423">
    <property type="protein sequence ID" value="AZS37913.1"/>
    <property type="molecule type" value="Genomic_DNA"/>
</dbReference>
<sequence>MTDTDQHADSLHFSTDIKPLFRDLDRNSMVKVFDLWNHADVVAHQDAIVHALESGSMPCDGPWPAAQVATVKRWIAEGSRP</sequence>
<accession>A0A3Q9J2M4</accession>
<keyword evidence="2" id="KW-1185">Reference proteome</keyword>
<evidence type="ECO:0000313" key="1">
    <source>
        <dbReference type="EMBL" id="AZS37913.1"/>
    </source>
</evidence>
<dbReference type="KEGG" id="mlv:CVS47_02560"/>
<name>A0A3Q9J2M4_9MICO</name>
<organism evidence="1 2">
    <name type="scientific">Microbacterium lemovicicum</name>
    <dbReference type="NCBI Taxonomy" id="1072463"/>
    <lineage>
        <taxon>Bacteria</taxon>
        <taxon>Bacillati</taxon>
        <taxon>Actinomycetota</taxon>
        <taxon>Actinomycetes</taxon>
        <taxon>Micrococcales</taxon>
        <taxon>Microbacteriaceae</taxon>
        <taxon>Microbacterium</taxon>
    </lineage>
</organism>
<dbReference type="Proteomes" id="UP000276888">
    <property type="component" value="Chromosome"/>
</dbReference>
<protein>
    <submittedName>
        <fullName evidence="1">Uncharacterized protein</fullName>
    </submittedName>
</protein>
<evidence type="ECO:0000313" key="2">
    <source>
        <dbReference type="Proteomes" id="UP000276888"/>
    </source>
</evidence>